<keyword evidence="2" id="KW-1133">Transmembrane helix</keyword>
<reference evidence="4" key="1">
    <citation type="submission" date="2023-07" db="EMBL/GenBank/DDBJ databases">
        <title>Shewanella mangrovi sp. nov., an acetaldehyde- degrading bacterium isolated from mangrove sediment.</title>
        <authorList>
            <person name="Liu Y."/>
        </authorList>
    </citation>
    <scope>NUCLEOTIDE SEQUENCE [LARGE SCALE GENOMIC DNA]</scope>
    <source>
        <strain evidence="4">C32</strain>
    </source>
</reference>
<dbReference type="EMBL" id="JAKOGG010000004">
    <property type="protein sequence ID" value="MCS4556433.1"/>
    <property type="molecule type" value="Genomic_DNA"/>
</dbReference>
<organism evidence="3 4">
    <name type="scientific">Shewanella electrica</name>
    <dbReference type="NCBI Taxonomy" id="515560"/>
    <lineage>
        <taxon>Bacteria</taxon>
        <taxon>Pseudomonadati</taxon>
        <taxon>Pseudomonadota</taxon>
        <taxon>Gammaproteobacteria</taxon>
        <taxon>Alteromonadales</taxon>
        <taxon>Shewanellaceae</taxon>
        <taxon>Shewanella</taxon>
    </lineage>
</organism>
<feature type="coiled-coil region" evidence="1">
    <location>
        <begin position="71"/>
        <end position="122"/>
    </location>
</feature>
<comment type="caution">
    <text evidence="3">The sequence shown here is derived from an EMBL/GenBank/DDBJ whole genome shotgun (WGS) entry which is preliminary data.</text>
</comment>
<evidence type="ECO:0000313" key="3">
    <source>
        <dbReference type="EMBL" id="MCS4556433.1"/>
    </source>
</evidence>
<gene>
    <name evidence="3" type="ORF">L9G74_08285</name>
</gene>
<dbReference type="RefSeq" id="WP_238895828.1">
    <property type="nucleotide sequence ID" value="NZ_JAKOGG010000004.1"/>
</dbReference>
<proteinExistence type="predicted"/>
<sequence length="222" mass="25594">MPEIKMEYKNYINHSMVVVTITLFSFIHPVNSYALDTKFISQNSNISTTLSSKKEEVQHINISEEVILEKLIELKSNNDYLLKENQELKKLHDNNEVYQEELKRYKNSELTLQNELSNLRNRHDTPSWVEWIGILLACVAAIVTILGVFVAIFSFYGYKKIVDETKNIAEAKTEKTIPELLPELTKKELISLIEDGSFNDIIEEAVAKVTYRGIEYSTGNEE</sequence>
<keyword evidence="4" id="KW-1185">Reference proteome</keyword>
<evidence type="ECO:0000256" key="2">
    <source>
        <dbReference type="SAM" id="Phobius"/>
    </source>
</evidence>
<keyword evidence="2" id="KW-0472">Membrane</keyword>
<evidence type="ECO:0000313" key="4">
    <source>
        <dbReference type="Proteomes" id="UP001201549"/>
    </source>
</evidence>
<dbReference type="Proteomes" id="UP001201549">
    <property type="component" value="Unassembled WGS sequence"/>
</dbReference>
<keyword evidence="2" id="KW-0812">Transmembrane</keyword>
<evidence type="ECO:0000256" key="1">
    <source>
        <dbReference type="SAM" id="Coils"/>
    </source>
</evidence>
<protein>
    <submittedName>
        <fullName evidence="3">Uncharacterized protein</fullName>
    </submittedName>
</protein>
<keyword evidence="1" id="KW-0175">Coiled coil</keyword>
<accession>A0ABT2FJI2</accession>
<feature type="transmembrane region" description="Helical" evidence="2">
    <location>
        <begin position="131"/>
        <end position="156"/>
    </location>
</feature>
<name>A0ABT2FJI2_9GAMM</name>